<feature type="transmembrane region" description="Helical" evidence="1">
    <location>
        <begin position="214"/>
        <end position="233"/>
    </location>
</feature>
<keyword evidence="3" id="KW-0675">Receptor</keyword>
<dbReference type="PROSITE" id="PS50104">
    <property type="entry name" value="TIR"/>
    <property type="match status" value="1"/>
</dbReference>
<dbReference type="SUPFAM" id="SSF81901">
    <property type="entry name" value="HCP-like"/>
    <property type="match status" value="3"/>
</dbReference>
<evidence type="ECO:0000313" key="3">
    <source>
        <dbReference type="EMBL" id="MBI4920549.1"/>
    </source>
</evidence>
<dbReference type="Gene3D" id="1.25.40.10">
    <property type="entry name" value="Tetratricopeptide repeat domain"/>
    <property type="match status" value="1"/>
</dbReference>
<gene>
    <name evidence="3" type="ORF">HY834_02275</name>
</gene>
<protein>
    <submittedName>
        <fullName evidence="3">Toll/interleukin-1 receptor domain-containing protein</fullName>
    </submittedName>
</protein>
<dbReference type="PANTHER" id="PTHR11102">
    <property type="entry name" value="SEL-1-LIKE PROTEIN"/>
    <property type="match status" value="1"/>
</dbReference>
<dbReference type="Pfam" id="PF13676">
    <property type="entry name" value="TIR_2"/>
    <property type="match status" value="1"/>
</dbReference>
<proteinExistence type="predicted"/>
<evidence type="ECO:0000256" key="1">
    <source>
        <dbReference type="SAM" id="Phobius"/>
    </source>
</evidence>
<dbReference type="GO" id="GO:0007165">
    <property type="term" value="P:signal transduction"/>
    <property type="evidence" value="ECO:0007669"/>
    <property type="project" value="InterPro"/>
</dbReference>
<dbReference type="InterPro" id="IPR050767">
    <property type="entry name" value="Sel1_AlgK"/>
</dbReference>
<dbReference type="EMBL" id="JACRAF010000006">
    <property type="protein sequence ID" value="MBI4920549.1"/>
    <property type="molecule type" value="Genomic_DNA"/>
</dbReference>
<sequence length="669" mass="71727">MPDIFISYKKEERTVAVQLATRLTEAGYDVWWDAALLAGERFEDEIAAVLMDSRAVIILWSRKSVGSDWVKAEAETARQQKKALPAVIDDLPIDGLPLLFRGLHVTYLSGWEGEPDHPGYTELMKALHDRLGAAKGPELSAPQAEAKLAKSVDEAEVWAAIVSAPNESADEYRAYLKRFGPNGRFAELAQLRIARLEKKDRPARKRGRSWSPAIILPLLAVVLVAALIGGFYLRDGSFRLVTDMFVPAEVREAAARCTAWSNSARTDWATGLPVLEGSAASDCALAVEKFPASGDYLGMLAMVRIEQGGHGDEAIALANRGIDRNGAVANFALASMYDKGVSLPYDAARAGSYFKAASDLGMARASARLCLLAIDDGSVPGIAETPDQITAFCDKAKDAGDALGQVASGYLFESGFNGRSVDYAGAAEFYRRAADQGSLDGQMLLGSLLQRGLGVDRDEARAVGLYSKAAETGNPEALRRLAISYELGWGVPQDVNHAAQLYETASIRRDLIALLLANYSTSGVHATARLNRDIEWLAASGSVVGQRMLGELYQTGFLRAADPQQAGSLYAQCAGTGNAMCQSSLGYFDFYGLGGMRDPAKALQAFEASAAQGNMYGQFWAGWIYETGDGVPVDIDRALSLYRPAAAQGHLSAINRIAALAQPSASPKS</sequence>
<organism evidence="3 4">
    <name type="scientific">Devosia nanyangense</name>
    <dbReference type="NCBI Taxonomy" id="1228055"/>
    <lineage>
        <taxon>Bacteria</taxon>
        <taxon>Pseudomonadati</taxon>
        <taxon>Pseudomonadota</taxon>
        <taxon>Alphaproteobacteria</taxon>
        <taxon>Hyphomicrobiales</taxon>
        <taxon>Devosiaceae</taxon>
        <taxon>Devosia</taxon>
    </lineage>
</organism>
<dbReference type="InterPro" id="IPR011990">
    <property type="entry name" value="TPR-like_helical_dom_sf"/>
</dbReference>
<dbReference type="Gene3D" id="3.40.50.10140">
    <property type="entry name" value="Toll/interleukin-1 receptor homology (TIR) domain"/>
    <property type="match status" value="1"/>
</dbReference>
<dbReference type="InterPro" id="IPR035897">
    <property type="entry name" value="Toll_tir_struct_dom_sf"/>
</dbReference>
<keyword evidence="1" id="KW-0472">Membrane</keyword>
<dbReference type="InterPro" id="IPR006597">
    <property type="entry name" value="Sel1-like"/>
</dbReference>
<keyword evidence="1" id="KW-0812">Transmembrane</keyword>
<comment type="caution">
    <text evidence="3">The sequence shown here is derived from an EMBL/GenBank/DDBJ whole genome shotgun (WGS) entry which is preliminary data.</text>
</comment>
<dbReference type="Pfam" id="PF08238">
    <property type="entry name" value="Sel1"/>
    <property type="match status" value="7"/>
</dbReference>
<evidence type="ECO:0000259" key="2">
    <source>
        <dbReference type="PROSITE" id="PS50104"/>
    </source>
</evidence>
<dbReference type="AlphaFoldDB" id="A0A933KXQ3"/>
<dbReference type="Proteomes" id="UP000782610">
    <property type="component" value="Unassembled WGS sequence"/>
</dbReference>
<name>A0A933KXQ3_9HYPH</name>
<accession>A0A933KXQ3</accession>
<evidence type="ECO:0000313" key="4">
    <source>
        <dbReference type="Proteomes" id="UP000782610"/>
    </source>
</evidence>
<reference evidence="3" key="1">
    <citation type="submission" date="2020-07" db="EMBL/GenBank/DDBJ databases">
        <title>Huge and variable diversity of episymbiotic CPR bacteria and DPANN archaea in groundwater ecosystems.</title>
        <authorList>
            <person name="He C.Y."/>
            <person name="Keren R."/>
            <person name="Whittaker M."/>
            <person name="Farag I.F."/>
            <person name="Doudna J."/>
            <person name="Cate J.H.D."/>
            <person name="Banfield J.F."/>
        </authorList>
    </citation>
    <scope>NUCLEOTIDE SEQUENCE</scope>
    <source>
        <strain evidence="3">NC_groundwater_1586_Pr3_B-0.1um_66_15</strain>
    </source>
</reference>
<dbReference type="SUPFAM" id="SSF52200">
    <property type="entry name" value="Toll/Interleukin receptor TIR domain"/>
    <property type="match status" value="1"/>
</dbReference>
<dbReference type="SMART" id="SM00255">
    <property type="entry name" value="TIR"/>
    <property type="match status" value="1"/>
</dbReference>
<dbReference type="SMART" id="SM00671">
    <property type="entry name" value="SEL1"/>
    <property type="match status" value="7"/>
</dbReference>
<feature type="domain" description="TIR" evidence="2">
    <location>
        <begin position="1"/>
        <end position="127"/>
    </location>
</feature>
<dbReference type="InterPro" id="IPR000157">
    <property type="entry name" value="TIR_dom"/>
</dbReference>
<dbReference type="PANTHER" id="PTHR11102:SF160">
    <property type="entry name" value="ERAD-ASSOCIATED E3 UBIQUITIN-PROTEIN LIGASE COMPONENT HRD3"/>
    <property type="match status" value="1"/>
</dbReference>
<keyword evidence="1" id="KW-1133">Transmembrane helix</keyword>